<evidence type="ECO:0000256" key="15">
    <source>
        <dbReference type="SAM" id="MobiDB-lite"/>
    </source>
</evidence>
<dbReference type="eggNOG" id="KOG3595">
    <property type="taxonomic scope" value="Eukaryota"/>
</dbReference>
<keyword evidence="3" id="KW-0963">Cytoplasm</keyword>
<dbReference type="FunFam" id="1.10.8.1220:FF:000001">
    <property type="entry name" value="Dynein axonemal heavy chain 5"/>
    <property type="match status" value="1"/>
</dbReference>
<dbReference type="Pfam" id="PF12780">
    <property type="entry name" value="AAA_8"/>
    <property type="match status" value="1"/>
</dbReference>
<evidence type="ECO:0000256" key="9">
    <source>
        <dbReference type="ARBA" id="ARBA00023054"/>
    </source>
</evidence>
<dbReference type="SUPFAM" id="SSF52540">
    <property type="entry name" value="P-loop containing nucleoside triphosphate hydrolases"/>
    <property type="match status" value="4"/>
</dbReference>
<dbReference type="InterPro" id="IPR004273">
    <property type="entry name" value="Dynein_heavy_D6_P-loop"/>
</dbReference>
<dbReference type="GO" id="GO:0030286">
    <property type="term" value="C:dynein complex"/>
    <property type="evidence" value="ECO:0007669"/>
    <property type="project" value="UniProtKB-KW"/>
</dbReference>
<dbReference type="InterPro" id="IPR041228">
    <property type="entry name" value="Dynein_C"/>
</dbReference>
<dbReference type="PROSITE" id="PS00675">
    <property type="entry name" value="SIGMA54_INTERACT_1"/>
    <property type="match status" value="1"/>
</dbReference>
<name>D7FN30_ECTSI</name>
<keyword evidence="12" id="KW-0206">Cytoskeleton</keyword>
<dbReference type="Gene3D" id="3.20.180.20">
    <property type="entry name" value="Dynein heavy chain, N-terminal domain 2"/>
    <property type="match status" value="1"/>
</dbReference>
<feature type="compositionally biased region" description="Polar residues" evidence="15">
    <location>
        <begin position="1"/>
        <end position="15"/>
    </location>
</feature>
<feature type="region of interest" description="Disordered" evidence="15">
    <location>
        <begin position="219"/>
        <end position="251"/>
    </location>
</feature>
<feature type="compositionally biased region" description="Gly residues" evidence="15">
    <location>
        <begin position="230"/>
        <end position="242"/>
    </location>
</feature>
<dbReference type="FunFam" id="3.20.180.20:FF:000001">
    <property type="entry name" value="Dynein axonemal heavy chain 5"/>
    <property type="match status" value="1"/>
</dbReference>
<evidence type="ECO:0000313" key="17">
    <source>
        <dbReference type="EMBL" id="CBJ30094.1"/>
    </source>
</evidence>
<dbReference type="GO" id="GO:0005524">
    <property type="term" value="F:ATP binding"/>
    <property type="evidence" value="ECO:0007669"/>
    <property type="project" value="UniProtKB-KW"/>
</dbReference>
<dbReference type="GO" id="GO:0008569">
    <property type="term" value="F:minus-end-directed microtubule motor activity"/>
    <property type="evidence" value="ECO:0007669"/>
    <property type="project" value="InterPro"/>
</dbReference>
<dbReference type="FunFam" id="1.10.8.720:FF:000001">
    <property type="entry name" value="dynein heavy chain 7, axonemal"/>
    <property type="match status" value="1"/>
</dbReference>
<comment type="subcellular location">
    <subcellularLocation>
        <location evidence="1">Cytoplasm</location>
        <location evidence="1">Cytoskeleton</location>
        <location evidence="1">Cilium axoneme</location>
    </subcellularLocation>
</comment>
<proteinExistence type="inferred from homology"/>
<dbReference type="InterPro" id="IPR027417">
    <property type="entry name" value="P-loop_NTPase"/>
</dbReference>
<keyword evidence="10" id="KW-0969">Cilium</keyword>
<dbReference type="Gene3D" id="1.20.1270.280">
    <property type="match status" value="1"/>
</dbReference>
<dbReference type="FunFam" id="3.40.50.300:FF:001145">
    <property type="entry name" value="Putative dynein heavy chain"/>
    <property type="match status" value="1"/>
</dbReference>
<feature type="domain" description="AAA+ ATPase" evidence="16">
    <location>
        <begin position="2148"/>
        <end position="2298"/>
    </location>
</feature>
<evidence type="ECO:0000259" key="16">
    <source>
        <dbReference type="SMART" id="SM00382"/>
    </source>
</evidence>
<dbReference type="InterPro" id="IPR041589">
    <property type="entry name" value="DNAH3_AAA_lid_1"/>
</dbReference>
<evidence type="ECO:0000313" key="18">
    <source>
        <dbReference type="Proteomes" id="UP000002630"/>
    </source>
</evidence>
<dbReference type="Pfam" id="PF12777">
    <property type="entry name" value="MT"/>
    <property type="match status" value="1"/>
</dbReference>
<keyword evidence="8" id="KW-0243">Dynein</keyword>
<dbReference type="FunFam" id="3.10.490.20:FF:000005">
    <property type="entry name" value="Dynein axonemal heavy chain 6"/>
    <property type="match status" value="1"/>
</dbReference>
<dbReference type="InterPro" id="IPR041658">
    <property type="entry name" value="AAA_lid_11"/>
</dbReference>
<keyword evidence="6" id="KW-0547">Nucleotide-binding</keyword>
<dbReference type="Pfam" id="PF12775">
    <property type="entry name" value="AAA_7"/>
    <property type="match status" value="1"/>
</dbReference>
<evidence type="ECO:0000256" key="11">
    <source>
        <dbReference type="ARBA" id="ARBA00023175"/>
    </source>
</evidence>
<dbReference type="InterPro" id="IPR035699">
    <property type="entry name" value="AAA_6"/>
</dbReference>
<dbReference type="Pfam" id="PF17857">
    <property type="entry name" value="AAA_lid_1"/>
    <property type="match status" value="1"/>
</dbReference>
<reference evidence="17 18" key="1">
    <citation type="journal article" date="2010" name="Nature">
        <title>The Ectocarpus genome and the independent evolution of multicellularity in brown algae.</title>
        <authorList>
            <person name="Cock J.M."/>
            <person name="Sterck L."/>
            <person name="Rouze P."/>
            <person name="Scornet D."/>
            <person name="Allen A.E."/>
            <person name="Amoutzias G."/>
            <person name="Anthouard V."/>
            <person name="Artiguenave F."/>
            <person name="Aury J.M."/>
            <person name="Badger J.H."/>
            <person name="Beszteri B."/>
            <person name="Billiau K."/>
            <person name="Bonnet E."/>
            <person name="Bothwell J.H."/>
            <person name="Bowler C."/>
            <person name="Boyen C."/>
            <person name="Brownlee C."/>
            <person name="Carrano C.J."/>
            <person name="Charrier B."/>
            <person name="Cho G.Y."/>
            <person name="Coelho S.M."/>
            <person name="Collen J."/>
            <person name="Corre E."/>
            <person name="Da Silva C."/>
            <person name="Delage L."/>
            <person name="Delaroque N."/>
            <person name="Dittami S.M."/>
            <person name="Doulbeau S."/>
            <person name="Elias M."/>
            <person name="Farnham G."/>
            <person name="Gachon C.M."/>
            <person name="Gschloessl B."/>
            <person name="Heesch S."/>
            <person name="Jabbari K."/>
            <person name="Jubin C."/>
            <person name="Kawai H."/>
            <person name="Kimura K."/>
            <person name="Kloareg B."/>
            <person name="Kupper F.C."/>
            <person name="Lang D."/>
            <person name="Le Bail A."/>
            <person name="Leblanc C."/>
            <person name="Lerouge P."/>
            <person name="Lohr M."/>
            <person name="Lopez P.J."/>
            <person name="Martens C."/>
            <person name="Maumus F."/>
            <person name="Michel G."/>
            <person name="Miranda-Saavedra D."/>
            <person name="Morales J."/>
            <person name="Moreau H."/>
            <person name="Motomura T."/>
            <person name="Nagasato C."/>
            <person name="Napoli C.A."/>
            <person name="Nelson D.R."/>
            <person name="Nyvall-Collen P."/>
            <person name="Peters A.F."/>
            <person name="Pommier C."/>
            <person name="Potin P."/>
            <person name="Poulain J."/>
            <person name="Quesneville H."/>
            <person name="Read B."/>
            <person name="Rensing S.A."/>
            <person name="Ritter A."/>
            <person name="Rousvoal S."/>
            <person name="Samanta M."/>
            <person name="Samson G."/>
            <person name="Schroeder D.C."/>
            <person name="Segurens B."/>
            <person name="Strittmatter M."/>
            <person name="Tonon T."/>
            <person name="Tregear J.W."/>
            <person name="Valentin K."/>
            <person name="von Dassow P."/>
            <person name="Yamagishi T."/>
            <person name="Van de Peer Y."/>
            <person name="Wincker P."/>
        </authorList>
    </citation>
    <scope>NUCLEOTIDE SEQUENCE [LARGE SCALE GENOMIC DNA]</scope>
    <source>
        <strain evidence="18">Ec32 / CCAP1310/4</strain>
    </source>
</reference>
<feature type="domain" description="AAA+ ATPase" evidence="16">
    <location>
        <begin position="1522"/>
        <end position="1659"/>
    </location>
</feature>
<dbReference type="InterPro" id="IPR043160">
    <property type="entry name" value="Dynein_C_barrel"/>
</dbReference>
<evidence type="ECO:0000256" key="2">
    <source>
        <dbReference type="ARBA" id="ARBA00008887"/>
    </source>
</evidence>
<gene>
    <name evidence="17" type="primary">DYHC10</name>
    <name evidence="17" type="ORF">Esi_0173_0048</name>
</gene>
<dbReference type="GO" id="GO:0005874">
    <property type="term" value="C:microtubule"/>
    <property type="evidence" value="ECO:0007669"/>
    <property type="project" value="UniProtKB-KW"/>
</dbReference>
<keyword evidence="13" id="KW-0966">Cell projection</keyword>
<dbReference type="Gene3D" id="1.20.58.1120">
    <property type="match status" value="1"/>
</dbReference>
<dbReference type="FunFam" id="1.20.920.20:FF:000001">
    <property type="entry name" value="dynein heavy chain 2, axonemal"/>
    <property type="match status" value="1"/>
</dbReference>
<dbReference type="Gene3D" id="1.10.472.130">
    <property type="match status" value="1"/>
</dbReference>
<evidence type="ECO:0000256" key="10">
    <source>
        <dbReference type="ARBA" id="ARBA00023069"/>
    </source>
</evidence>
<dbReference type="EMBL" id="FN649760">
    <property type="protein sequence ID" value="CBJ30094.1"/>
    <property type="molecule type" value="Genomic_DNA"/>
</dbReference>
<dbReference type="PANTHER" id="PTHR22878:SF68">
    <property type="entry name" value="DYNEIN HEAVY CHAIN 6, AXONEMAL-LIKE"/>
    <property type="match status" value="1"/>
</dbReference>
<evidence type="ECO:0000256" key="1">
    <source>
        <dbReference type="ARBA" id="ARBA00004430"/>
    </source>
</evidence>
<evidence type="ECO:0000256" key="13">
    <source>
        <dbReference type="ARBA" id="ARBA00023273"/>
    </source>
</evidence>
<dbReference type="Pfam" id="PF17852">
    <property type="entry name" value="Dynein_AAA_lid"/>
    <property type="match status" value="1"/>
</dbReference>
<dbReference type="Gene3D" id="1.10.287.2620">
    <property type="match status" value="1"/>
</dbReference>
<protein>
    <submittedName>
        <fullName evidence="17">Dynein heavy chain</fullName>
    </submittedName>
</protein>
<dbReference type="Pfam" id="PF12774">
    <property type="entry name" value="AAA_6"/>
    <property type="match status" value="1"/>
</dbReference>
<keyword evidence="7" id="KW-0067">ATP-binding</keyword>
<dbReference type="GO" id="GO:0005930">
    <property type="term" value="C:axoneme"/>
    <property type="evidence" value="ECO:0007669"/>
    <property type="project" value="UniProtKB-SubCell"/>
</dbReference>
<dbReference type="FunFam" id="1.10.8.710:FF:000004">
    <property type="entry name" value="Dynein axonemal heavy chain 6"/>
    <property type="match status" value="1"/>
</dbReference>
<evidence type="ECO:0000256" key="4">
    <source>
        <dbReference type="ARBA" id="ARBA00022701"/>
    </source>
</evidence>
<dbReference type="InterPro" id="IPR042222">
    <property type="entry name" value="Dynein_2_N"/>
</dbReference>
<comment type="similarity">
    <text evidence="2">Belongs to the dynein heavy chain family.</text>
</comment>
<keyword evidence="18" id="KW-1185">Reference proteome</keyword>
<dbReference type="Proteomes" id="UP000002630">
    <property type="component" value="Unassembled WGS sequence"/>
</dbReference>
<dbReference type="InterPro" id="IPR025662">
    <property type="entry name" value="Sigma_54_int_dom_ATP-bd_1"/>
</dbReference>
<dbReference type="InParanoid" id="D7FN30"/>
<dbReference type="FunFam" id="3.40.50.300:FF:002141">
    <property type="entry name" value="Dynein heavy chain"/>
    <property type="match status" value="1"/>
</dbReference>
<dbReference type="PANTHER" id="PTHR22878">
    <property type="entry name" value="DYNEIN HEAVY CHAIN 6, AXONEMAL-LIKE-RELATED"/>
    <property type="match status" value="1"/>
</dbReference>
<dbReference type="FunFam" id="1.20.140.100:FF:000004">
    <property type="entry name" value="Dynein axonemal heavy chain 6"/>
    <property type="match status" value="1"/>
</dbReference>
<dbReference type="Gene3D" id="1.20.920.20">
    <property type="match status" value="1"/>
</dbReference>
<organism evidence="17 18">
    <name type="scientific">Ectocarpus siliculosus</name>
    <name type="common">Brown alga</name>
    <name type="synonym">Conferva siliculosa</name>
    <dbReference type="NCBI Taxonomy" id="2880"/>
    <lineage>
        <taxon>Eukaryota</taxon>
        <taxon>Sar</taxon>
        <taxon>Stramenopiles</taxon>
        <taxon>Ochrophyta</taxon>
        <taxon>PX clade</taxon>
        <taxon>Phaeophyceae</taxon>
        <taxon>Ectocarpales</taxon>
        <taxon>Ectocarpaceae</taxon>
        <taxon>Ectocarpus</taxon>
    </lineage>
</organism>
<dbReference type="InterPro" id="IPR024743">
    <property type="entry name" value="Dynein_HC_stalk"/>
</dbReference>
<dbReference type="OrthoDB" id="5593012at2759"/>
<feature type="compositionally biased region" description="Gly residues" evidence="15">
    <location>
        <begin position="78"/>
        <end position="88"/>
    </location>
</feature>
<dbReference type="GO" id="GO:0051959">
    <property type="term" value="F:dynein light intermediate chain binding"/>
    <property type="evidence" value="ECO:0007669"/>
    <property type="project" value="InterPro"/>
</dbReference>
<dbReference type="InterPro" id="IPR024317">
    <property type="entry name" value="Dynein_heavy_chain_D4_dom"/>
</dbReference>
<feature type="region of interest" description="Disordered" evidence="15">
    <location>
        <begin position="1"/>
        <end position="61"/>
    </location>
</feature>
<dbReference type="Gene3D" id="1.10.8.710">
    <property type="match status" value="1"/>
</dbReference>
<evidence type="ECO:0000256" key="14">
    <source>
        <dbReference type="SAM" id="Coils"/>
    </source>
</evidence>
<dbReference type="GO" id="GO:0007018">
    <property type="term" value="P:microtubule-based movement"/>
    <property type="evidence" value="ECO:0007669"/>
    <property type="project" value="InterPro"/>
</dbReference>
<evidence type="ECO:0000256" key="6">
    <source>
        <dbReference type="ARBA" id="ARBA00022741"/>
    </source>
</evidence>
<dbReference type="InterPro" id="IPR026983">
    <property type="entry name" value="DHC"/>
</dbReference>
<dbReference type="InterPro" id="IPR003593">
    <property type="entry name" value="AAA+_ATPase"/>
</dbReference>
<keyword evidence="4" id="KW-0493">Microtubule</keyword>
<dbReference type="Pfam" id="PF03028">
    <property type="entry name" value="Dynein_heavy"/>
    <property type="match status" value="1"/>
</dbReference>
<dbReference type="InterPro" id="IPR013602">
    <property type="entry name" value="Dynein_heavy_linker"/>
</dbReference>
<dbReference type="Pfam" id="PF12781">
    <property type="entry name" value="AAA_9"/>
    <property type="match status" value="1"/>
</dbReference>
<feature type="domain" description="AAA+ ATPase" evidence="16">
    <location>
        <begin position="1801"/>
        <end position="1942"/>
    </location>
</feature>
<keyword evidence="9 14" id="KW-0175">Coiled coil</keyword>
<sequence length="4189" mass="466005">MATSRKPVSSNTKKSTLVDDTGGMPGGGAGLHQMVPRNVNADRSGSRGARKHGQKGKDELFSFDKQNLDIFSLPAGAAAGGGGRGIRGLAGSRKARPPKPLHSTSSDPAAPKGTEGATTTVAGSLSKIFTPQPAQAAIAESLSVNNATGGQEHDDEGAGESEEGAVTAGPVAGRPTQPAFVVSGLAAVIKDVLAHPGGKASGESAAFLRVLAQMSADDVKSPGPVADHNVGGGGEAAGGDGSADGASADHGGAGVAAIDDAETFHLKTGDDAINFFAQYGASSPIKFVHLVRANKGHDFPPYDLVVVNPRECSGDYYLMSSAGLVHVCHGEPSEFTPLSEWMRQSTMFNMLQSIRFFKCYLHSKCFKLWRDNVRYKLFCQQRRKLSHRLFLAKDSFAGPYVELRRHMIDLQDIALLDLDAMKTFERAQFIEYQNARRVEAAKALESSMEKVGAVVQRVCAHVTGLPKAAEVSESPLDKMFGGVGDKGKSLVALKEEAAERRRMLQRAAEEAGMLGDFIRLTDYVAVEALVNLTVRTNEMFLTELLKPRKAGLFETTVLFTDEGTAFAPTCEDIKDMVTAITEAVISTVNGVGRILYLRPFNEHVGTSVTDGPNIQDIVRGSRAFRTTSAEISGKVEADFAEAEEYVVTFDSVRPIFEYSRTWDFRAYKLQQHSVTTLREQMQRIGVWVNELEKMRARQPCGTLEVESRKLKQMLIPMTEEKMDQMKTLVKDLARSKCKEQLEKYKSRLATVAQKPTHLKDFAGYVEQLEALKSQEKTITRNAQVVEQMYALLAQYDVKAPSEDMVQVDDLRTIQAQYQESMESARDEKEKRMPDMVRDLDTNIARLNDQLVQLGASLDEGVFVDAACFGNPGLVLTELDRVKQRLAAVDTLAKQYSAYQALFGITVYSYKNLTKAQDKYDQMDGLWQTISRWNEKSDSWMNDPFTSVDAEAVNTEVQVFVKDAFSAHKKMSSEVTSRLKEATQEFKAQLPVIVELGNPAMKPRHWQKLFKAMNQPYYPDLVFSLSELLDHGVAQHAELVSEISAAASGEEQLKESLVGISKGWEETAFITLNHREQPGVFILGGLEEILMVLEDNQVTLQTMMGSRFIMGVKDEVEAWEKRLGLLNETLDEWVAVQRNWMYLETIFCAEDIQKQLPDEAAKFQAVDKMWKSVMLATNKDPLVLSCVGEGKTYLADFQHANQLLEEIQKSLEEYLETKRMAFPRFFFLSNDELLEILSQTRDPRAVQPHMSKCFDAIKSIRFGDGPAEHDIFGFMDPGGEYVAFTRGEVTAEGPVESWLVQVEKAMRDALYDNAKRAVNEYPKGREASIRRDKWLWDYPAQVVIVVDEVMWTGNLGSSILRVQQAGENALPDETVVGTENAKSLLLEKMPEGDDVAVEGPPEAAVQTFLDYSLEQIEAMIDLVRGDLDKQQRTLMGALITIDVHARDVVRFMVKTKVCSVSDFEWTKQLRYYWEEAADDVVARQTNTRFLYGYEYLGNGPRLVITPLTDICYMTLTGALHMRLGGAPAGPAGTGKTETTKDLAKALAVYCVVFNCSDGLDYKIMGRFFSGLAQQGAWACFDEFNRIDIEVLSVIAQQVLSIQQAIVQDVKTFEFDGNMIPLNKGFGVFITMNPGYAGRTELPDNLKALFRPVAMMVPDYRLIAEIVLFSEGFTNALPLSNKMAQLYSLSSEQLSKQDHYDFGMRAVKSVLVAAGQLKRKEPGSNEDLLLIRAMRDSNVPKFLEHDLPLFHGIVCDLFPGVVVPYVDYGVLQEAIEAVLDDEQLQKVPSFISKIIQVHETQLVRHGMMVVGEAGSGKSANVTVLANALSRLHSDGVEDRDGFYKQVDRLHLNPKSITAGELYGEFNLMTSEWTDGLVPKMVRQCVQAGTEGSDNRKWIIFDGPVDAVWIENMNTVLDDNKTLCLANSERIKLPTTLHMMFEVQDLRVASPATVSRCGMVYMEQIHVGIRSLVRSWAIRDLPALLSDTVSWELVELIERHLEAGITFVGEECKETVPSNPHNLAQSLLNLLGCMLDPAQGFDATHPNIGTLLRLVFAWAFVWSVGANVDDTTRPKLEAWVGDNFRSLVGSGSPFLRDVYGMAVDLKTAEFVPWTTLIEQFVFDKDEPYFNIMVPTADTTRYDYLLARLTRGGHNVLYMGDTGVGKSVVMEKYLEKASNTDDFVAYTMKYSAQTKPTNLKDMFETKLEKKRKTLFGPPSGKKMLFFIDDLNMPALEVYGAQPPNELLRQAIDSGGFYDTQKLFFKGIKDVVFLAACAPPGGGRNQVSPRLLRHFSMVWLTALSSGSLNRIFQAVLGGFLQAIVPPLKDLTEPLVAASVKIYERIASELLPTPAKSHYTFNLRDLSKVFQGLLMVKAEHADTKDKFLRLWCHEESRVFRDRLISAEDRTWFNGALQSVLLEFLDVDWNTDMFAELLFGDYLNREDKAYRPVEDRALLAEALLEYLEEYNVEFPSQMHLVFFADAVAHVSRICRVLRQPRGNALLVGVGGSGRQSLTRLSAFIAGYKCVSIEITRGYGSSEFHDDLKAVLMTAGAENVPTVFLFSDSQIVEESFLEDLNNVLGSGEVPNLYAADEMEKIVSLVRPLAKAAGKLETRDAILQHYVQLVRENLHVCLCMSPIGAGFRNRCRMFPALVNCCTVDWFNAWPEEALASVAEYFLSGRSGLGIEPFVAPLGAMAVGIHRAVERETARFERELGRKTYTTPTSYLELIKLYLEMLGTQRESVSTNESRYRNGLHKLEETKQMVNELQGTLTEMQPQLAQAAIDTEILIKKVTADQLAADEQQAIVEKDVEEANKVAANVQVIKDDCQKDLDEAMPAYYASIKALDSLDKKSIQEMKSFTNPPQMVAYTMESVCILFGSKPNWKESKNLMSKMTFMDELKGFDKDNIPPKVIRALKTYIENPGFLPEEVAKVSSAAKSLCMWARAMYTYDKVAKNIGPKKEALAQAEGELAVVQSELGKKQEALRKILADVAELKATLASTERKKAGLEGQALKTTDQLKRAEQLIGGLGDERERWQESADRLSKDLKNLVGNVMLASGCLAYLGPFTSQFRKDMASGWVKLCKERSIPVADDFSLEGVLAEPVTVRQWQLMGLPADEFSTENGMLTTMGRRWPLMIDPQGQANRWIRSMYADANLQVIKLTEKAFLRTLENGIRYGAPVLLENVKEELDPGLEPVLLKQVFKRGGQVLLRLGDTDVPYSDEFRFFVTTKLANPHYMPEICIKVTIINFTVTMTGLEDQLLVDVVKNERPDLEAKKDELVVNIANDQRTLKEIENKILYMLVNASGNILDDEDLIDALSQSKVTSKAINERLTEAEHTTKEINDTREDYRVVATRGSIIYFVIAGLSNVDPMYQYSLKFYKDLFSQRLQKAEKNDEVSARLRILIDDVSLNMFTNICRGLFEKDKMIYAFMIAVGILRQAGKVSDQEWRTLLVGAVVMEADAAGGAARQKPSSLPWMSAKAWDQLLAYEATLGPAFAGLPAAVEAAPGDWKAKYFESEAPHLEEPPGEWGGDGGRLSEFQKLLLLRAIREEKTVFAMRVFVQKNLGAAFAESPPFDLQAAYEDSVCITPLIFILSAGADVNDYLLGLGAQKGKTPTNGGLKILSLGQGQGPIAERLMVSGRDNGDWVCLQNCHLAVSWLPTLEQILEKANAIPEDTHADFRLWLTSSPSPRFPVAVLQNGIKITNEPPKGLRANLMRAFNDLKEEEYESCSAARAFKKLCFSLVFFNALILERRKFGAVGWNIPYEWMNSDLKAAMMQVRMYVEEQDDVPWDTLNVIVADVTYGGRVTDVWDKRTIASIMRLYFDPGLLDDSYRFSESGTYYAPSEGSLEELKEYTRGLPVEDPPETFGLHPNADITFQQNFTNNTLGTIIALSGGGGGEGGDAGDTDVQVAEGAKLIAARMPTPFDVRKGHEETFKKVDGAMNSLGVFLGQEAVRFNGLVAVMRATLSELQKAIRGIVVMSGPLEEMYNCFLFQRVPPSWEKAGYPCLKPLASWTEDFFGRIAFIGAWLSEGPRSSYWLPGFFFPQGFMTGVKQTYSRDYKIAIDTLVIGCQVMPFGEDTVSGGPPDGVYIHGLFMEGARFDRNEMLMAESIPSRLFDEMPCIWLKPSRKEDADGSAGKLYNCPLYKTSLRAGTLSTTGHSTNFVAPLTIPSGKSEDHWIRRGCAMLCMLND</sequence>
<dbReference type="FunFam" id="3.40.50.300:FF:000153">
    <property type="entry name" value="Dynein axonemal heavy chain 1"/>
    <property type="match status" value="1"/>
</dbReference>
<feature type="compositionally biased region" description="Acidic residues" evidence="15">
    <location>
        <begin position="153"/>
        <end position="163"/>
    </location>
</feature>
<keyword evidence="11" id="KW-0505">Motor protein</keyword>
<dbReference type="Gene3D" id="1.20.140.100">
    <property type="entry name" value="Dynein heavy chain, N-terminal domain 2"/>
    <property type="match status" value="1"/>
</dbReference>
<dbReference type="FunFam" id="1.20.920.30:FF:000005">
    <property type="entry name" value="Dynein, axonemal, heavy chain 2"/>
    <property type="match status" value="1"/>
</dbReference>
<dbReference type="Gene3D" id="1.20.920.30">
    <property type="match status" value="1"/>
</dbReference>
<dbReference type="STRING" id="2880.D7FN30"/>
<accession>D7FN30</accession>
<dbReference type="Gene3D" id="1.10.8.720">
    <property type="entry name" value="Region D6 of dynein motor"/>
    <property type="match status" value="1"/>
</dbReference>
<dbReference type="InterPro" id="IPR042228">
    <property type="entry name" value="Dynein_linker_3"/>
</dbReference>
<dbReference type="Pfam" id="PF18198">
    <property type="entry name" value="AAA_lid_11"/>
    <property type="match status" value="1"/>
</dbReference>
<dbReference type="Gene3D" id="3.10.490.20">
    <property type="match status" value="1"/>
</dbReference>
<dbReference type="FunFam" id="3.40.50.300:FF:000044">
    <property type="entry name" value="Dynein heavy chain 5, axonemal"/>
    <property type="match status" value="1"/>
</dbReference>
<evidence type="ECO:0000256" key="12">
    <source>
        <dbReference type="ARBA" id="ARBA00023212"/>
    </source>
</evidence>
<evidence type="ECO:0000256" key="8">
    <source>
        <dbReference type="ARBA" id="ARBA00023017"/>
    </source>
</evidence>
<dbReference type="InterPro" id="IPR042219">
    <property type="entry name" value="AAA_lid_11_sf"/>
</dbReference>
<evidence type="ECO:0000256" key="7">
    <source>
        <dbReference type="ARBA" id="ARBA00022840"/>
    </source>
</evidence>
<dbReference type="Gene3D" id="3.40.50.300">
    <property type="entry name" value="P-loop containing nucleotide triphosphate hydrolases"/>
    <property type="match status" value="5"/>
</dbReference>
<evidence type="ECO:0000256" key="3">
    <source>
        <dbReference type="ARBA" id="ARBA00022490"/>
    </source>
</evidence>
<dbReference type="Pfam" id="PF08393">
    <property type="entry name" value="DHC_N2"/>
    <property type="match status" value="1"/>
</dbReference>
<dbReference type="Gene3D" id="6.10.140.1060">
    <property type="match status" value="1"/>
</dbReference>
<dbReference type="GO" id="GO:0045505">
    <property type="term" value="F:dynein intermediate chain binding"/>
    <property type="evidence" value="ECO:0007669"/>
    <property type="project" value="InterPro"/>
</dbReference>
<dbReference type="InterPro" id="IPR041466">
    <property type="entry name" value="Dynein_AAA5_ext"/>
</dbReference>
<feature type="coiled-coil region" evidence="14">
    <location>
        <begin position="2959"/>
        <end position="3049"/>
    </location>
</feature>
<evidence type="ECO:0000256" key="5">
    <source>
        <dbReference type="ARBA" id="ARBA00022737"/>
    </source>
</evidence>
<dbReference type="SMART" id="SM00382">
    <property type="entry name" value="AAA"/>
    <property type="match status" value="3"/>
</dbReference>
<dbReference type="Pfam" id="PF18199">
    <property type="entry name" value="Dynein_C"/>
    <property type="match status" value="1"/>
</dbReference>
<feature type="region of interest" description="Disordered" evidence="15">
    <location>
        <begin position="147"/>
        <end position="172"/>
    </location>
</feature>
<dbReference type="Gene3D" id="1.10.8.1220">
    <property type="match status" value="1"/>
</dbReference>
<keyword evidence="5" id="KW-0677">Repeat</keyword>
<feature type="region of interest" description="Disordered" evidence="15">
    <location>
        <begin position="74"/>
        <end position="119"/>
    </location>
</feature>
<dbReference type="InterPro" id="IPR035706">
    <property type="entry name" value="AAA_9"/>
</dbReference>
<dbReference type="InterPro" id="IPR043157">
    <property type="entry name" value="Dynein_AAA1S"/>
</dbReference>